<dbReference type="InterPro" id="IPR013698">
    <property type="entry name" value="Squalene_epoxidase"/>
</dbReference>
<evidence type="ECO:0000259" key="10">
    <source>
        <dbReference type="Pfam" id="PF08491"/>
    </source>
</evidence>
<keyword evidence="8 9" id="KW-0472">Membrane</keyword>
<evidence type="ECO:0000256" key="2">
    <source>
        <dbReference type="ARBA" id="ARBA00005018"/>
    </source>
</evidence>
<keyword evidence="12" id="KW-1185">Reference proteome</keyword>
<dbReference type="PANTHER" id="PTHR10835:SF0">
    <property type="entry name" value="SQUALENE MONOOXYGENASE"/>
    <property type="match status" value="1"/>
</dbReference>
<dbReference type="SUPFAM" id="SSF51905">
    <property type="entry name" value="FAD/NAD(P)-binding domain"/>
    <property type="match status" value="1"/>
</dbReference>
<dbReference type="InterPro" id="IPR036188">
    <property type="entry name" value="FAD/NAD-bd_sf"/>
</dbReference>
<proteinExistence type="inferred from homology"/>
<evidence type="ECO:0000256" key="5">
    <source>
        <dbReference type="ARBA" id="ARBA00022630"/>
    </source>
</evidence>
<dbReference type="PANTHER" id="PTHR10835">
    <property type="entry name" value="SQUALENE MONOOXYGENASE"/>
    <property type="match status" value="1"/>
</dbReference>
<name>A0AAV9AZY8_ACOGR</name>
<dbReference type="GO" id="GO:0016020">
    <property type="term" value="C:membrane"/>
    <property type="evidence" value="ECO:0007669"/>
    <property type="project" value="UniProtKB-SubCell"/>
</dbReference>
<comment type="caution">
    <text evidence="11">The sequence shown here is derived from an EMBL/GenBank/DDBJ whole genome shotgun (WGS) entry which is preliminary data.</text>
</comment>
<protein>
    <recommendedName>
        <fullName evidence="4 9">Squalene monooxygenase</fullName>
        <ecNumber evidence="4 9">1.14.14.17</ecNumber>
    </recommendedName>
</protein>
<dbReference type="Proteomes" id="UP001179952">
    <property type="component" value="Unassembled WGS sequence"/>
</dbReference>
<evidence type="ECO:0000313" key="11">
    <source>
        <dbReference type="EMBL" id="KAK1269983.1"/>
    </source>
</evidence>
<evidence type="ECO:0000256" key="4">
    <source>
        <dbReference type="ARBA" id="ARBA00012312"/>
    </source>
</evidence>
<evidence type="ECO:0000256" key="6">
    <source>
        <dbReference type="ARBA" id="ARBA00022827"/>
    </source>
</evidence>
<dbReference type="GO" id="GO:0050660">
    <property type="term" value="F:flavin adenine dinucleotide binding"/>
    <property type="evidence" value="ECO:0007669"/>
    <property type="project" value="UniProtKB-UniRule"/>
</dbReference>
<comment type="subcellular location">
    <subcellularLocation>
        <location evidence="9">Membrane</location>
        <topology evidence="9">Multi-pass membrane protein</topology>
    </subcellularLocation>
</comment>
<dbReference type="AlphaFoldDB" id="A0AAV9AZY8"/>
<evidence type="ECO:0000256" key="1">
    <source>
        <dbReference type="ARBA" id="ARBA00001974"/>
    </source>
</evidence>
<dbReference type="Pfam" id="PF08491">
    <property type="entry name" value="SE"/>
    <property type="match status" value="1"/>
</dbReference>
<feature type="transmembrane region" description="Helical" evidence="9">
    <location>
        <begin position="178"/>
        <end position="197"/>
    </location>
</feature>
<keyword evidence="9" id="KW-1133">Transmembrane helix</keyword>
<comment type="similarity">
    <text evidence="3 9">Belongs to the squalene monooxygenase family.</text>
</comment>
<dbReference type="GO" id="GO:0016126">
    <property type="term" value="P:sterol biosynthetic process"/>
    <property type="evidence" value="ECO:0007669"/>
    <property type="project" value="UniProtKB-UniRule"/>
</dbReference>
<evidence type="ECO:0000256" key="3">
    <source>
        <dbReference type="ARBA" id="ARBA00008802"/>
    </source>
</evidence>
<evidence type="ECO:0000256" key="8">
    <source>
        <dbReference type="ARBA" id="ARBA00023136"/>
    </source>
</evidence>
<dbReference type="InterPro" id="IPR040125">
    <property type="entry name" value="Squalene_monox"/>
</dbReference>
<dbReference type="EMBL" id="JAUJYN010000006">
    <property type="protein sequence ID" value="KAK1269983.1"/>
    <property type="molecule type" value="Genomic_DNA"/>
</dbReference>
<organism evidence="11 12">
    <name type="scientific">Acorus gramineus</name>
    <name type="common">Dwarf sweet flag</name>
    <dbReference type="NCBI Taxonomy" id="55184"/>
    <lineage>
        <taxon>Eukaryota</taxon>
        <taxon>Viridiplantae</taxon>
        <taxon>Streptophyta</taxon>
        <taxon>Embryophyta</taxon>
        <taxon>Tracheophyta</taxon>
        <taxon>Spermatophyta</taxon>
        <taxon>Magnoliopsida</taxon>
        <taxon>Liliopsida</taxon>
        <taxon>Acoraceae</taxon>
        <taxon>Acorus</taxon>
    </lineage>
</organism>
<dbReference type="Gene3D" id="3.50.50.60">
    <property type="entry name" value="FAD/NAD(P)-binding domain"/>
    <property type="match status" value="1"/>
</dbReference>
<sequence>MAYDCVEDIDSQRVLGYALFHDGKSIRLPYPLKKIGLDLLGKSFHNGRFIQRLREKAASLPSVQLDQGTVTSLLEENGIVKGVVYKDKTGGEYVARAHFTIVCDGCFSNLRRALCHPKPVASTINALAGIIYMVLSAPTDEAKNELRRACFDYLSIGGVFMSTSMALLSGLNSDPWNLVYHFFAVALYSIGRLLFPFPSPKRLWVGARLISGGLSIVVPIIKAEGMMQMFFPATL</sequence>
<evidence type="ECO:0000256" key="9">
    <source>
        <dbReference type="RuleBase" id="RU367121"/>
    </source>
</evidence>
<comment type="catalytic activity">
    <reaction evidence="9">
        <text>squalene + reduced [NADPH--hemoprotein reductase] + O2 = (S)-2,3-epoxysqualene + oxidized [NADPH--hemoprotein reductase] + H2O + H(+)</text>
        <dbReference type="Rhea" id="RHEA:25282"/>
        <dbReference type="Rhea" id="RHEA-COMP:11964"/>
        <dbReference type="Rhea" id="RHEA-COMP:11965"/>
        <dbReference type="ChEBI" id="CHEBI:15377"/>
        <dbReference type="ChEBI" id="CHEBI:15378"/>
        <dbReference type="ChEBI" id="CHEBI:15379"/>
        <dbReference type="ChEBI" id="CHEBI:15440"/>
        <dbReference type="ChEBI" id="CHEBI:15441"/>
        <dbReference type="ChEBI" id="CHEBI:57618"/>
        <dbReference type="ChEBI" id="CHEBI:58210"/>
        <dbReference type="EC" id="1.14.14.17"/>
    </reaction>
</comment>
<evidence type="ECO:0000313" key="12">
    <source>
        <dbReference type="Proteomes" id="UP001179952"/>
    </source>
</evidence>
<keyword evidence="6 9" id="KW-0274">FAD</keyword>
<keyword evidence="7 9" id="KW-0560">Oxidoreductase</keyword>
<evidence type="ECO:0000256" key="7">
    <source>
        <dbReference type="ARBA" id="ARBA00023002"/>
    </source>
</evidence>
<dbReference type="GO" id="GO:0004506">
    <property type="term" value="F:squalene monooxygenase activity"/>
    <property type="evidence" value="ECO:0007669"/>
    <property type="project" value="UniProtKB-UniRule"/>
</dbReference>
<comment type="cofactor">
    <cofactor evidence="1 9">
        <name>FAD</name>
        <dbReference type="ChEBI" id="CHEBI:57692"/>
    </cofactor>
</comment>
<gene>
    <name evidence="11" type="ORF">QJS04_geneDACA022092</name>
</gene>
<comment type="function">
    <text evidence="9">Catalyzes the stereospecific oxidation of squalene to (S)-2,3-epoxysqualene, and is considered to be a rate-limiting enzyme in steroid biosynthesis.</text>
</comment>
<keyword evidence="5 9" id="KW-0285">Flavoprotein</keyword>
<reference evidence="11" key="1">
    <citation type="journal article" date="2023" name="Nat. Commun.">
        <title>Diploid and tetraploid genomes of Acorus and the evolution of monocots.</title>
        <authorList>
            <person name="Ma L."/>
            <person name="Liu K.W."/>
            <person name="Li Z."/>
            <person name="Hsiao Y.Y."/>
            <person name="Qi Y."/>
            <person name="Fu T."/>
            <person name="Tang G.D."/>
            <person name="Zhang D."/>
            <person name="Sun W.H."/>
            <person name="Liu D.K."/>
            <person name="Li Y."/>
            <person name="Chen G.Z."/>
            <person name="Liu X.D."/>
            <person name="Liao X.Y."/>
            <person name="Jiang Y.T."/>
            <person name="Yu X."/>
            <person name="Hao Y."/>
            <person name="Huang J."/>
            <person name="Zhao X.W."/>
            <person name="Ke S."/>
            <person name="Chen Y.Y."/>
            <person name="Wu W.L."/>
            <person name="Hsu J.L."/>
            <person name="Lin Y.F."/>
            <person name="Huang M.D."/>
            <person name="Li C.Y."/>
            <person name="Huang L."/>
            <person name="Wang Z.W."/>
            <person name="Zhao X."/>
            <person name="Zhong W.Y."/>
            <person name="Peng D.H."/>
            <person name="Ahmad S."/>
            <person name="Lan S."/>
            <person name="Zhang J.S."/>
            <person name="Tsai W.C."/>
            <person name="Van de Peer Y."/>
            <person name="Liu Z.J."/>
        </authorList>
    </citation>
    <scope>NUCLEOTIDE SEQUENCE</scope>
    <source>
        <strain evidence="11">SCP</strain>
    </source>
</reference>
<comment type="pathway">
    <text evidence="2">Terpene metabolism; lanosterol biosynthesis; lanosterol from farnesyl diphosphate: step 2/3.</text>
</comment>
<dbReference type="GO" id="GO:0005783">
    <property type="term" value="C:endoplasmic reticulum"/>
    <property type="evidence" value="ECO:0007669"/>
    <property type="project" value="TreeGrafter"/>
</dbReference>
<accession>A0AAV9AZY8</accession>
<reference evidence="11" key="2">
    <citation type="submission" date="2023-06" db="EMBL/GenBank/DDBJ databases">
        <authorList>
            <person name="Ma L."/>
            <person name="Liu K.-W."/>
            <person name="Li Z."/>
            <person name="Hsiao Y.-Y."/>
            <person name="Qi Y."/>
            <person name="Fu T."/>
            <person name="Tang G."/>
            <person name="Zhang D."/>
            <person name="Sun W.-H."/>
            <person name="Liu D.-K."/>
            <person name="Li Y."/>
            <person name="Chen G.-Z."/>
            <person name="Liu X.-D."/>
            <person name="Liao X.-Y."/>
            <person name="Jiang Y.-T."/>
            <person name="Yu X."/>
            <person name="Hao Y."/>
            <person name="Huang J."/>
            <person name="Zhao X.-W."/>
            <person name="Ke S."/>
            <person name="Chen Y.-Y."/>
            <person name="Wu W.-L."/>
            <person name="Hsu J.-L."/>
            <person name="Lin Y.-F."/>
            <person name="Huang M.-D."/>
            <person name="Li C.-Y."/>
            <person name="Huang L."/>
            <person name="Wang Z.-W."/>
            <person name="Zhao X."/>
            <person name="Zhong W.-Y."/>
            <person name="Peng D.-H."/>
            <person name="Ahmad S."/>
            <person name="Lan S."/>
            <person name="Zhang J.-S."/>
            <person name="Tsai W.-C."/>
            <person name="Van De Peer Y."/>
            <person name="Liu Z.-J."/>
        </authorList>
    </citation>
    <scope>NUCLEOTIDE SEQUENCE</scope>
    <source>
        <strain evidence="11">SCP</strain>
        <tissue evidence="11">Leaves</tissue>
    </source>
</reference>
<feature type="transmembrane region" description="Helical" evidence="9">
    <location>
        <begin position="203"/>
        <end position="221"/>
    </location>
</feature>
<feature type="transmembrane region" description="Helical" evidence="9">
    <location>
        <begin position="151"/>
        <end position="171"/>
    </location>
</feature>
<feature type="domain" description="Squalene epoxidase" evidence="10">
    <location>
        <begin position="118"/>
        <end position="204"/>
    </location>
</feature>
<keyword evidence="9" id="KW-0812">Transmembrane</keyword>
<dbReference type="EC" id="1.14.14.17" evidence="4 9"/>